<dbReference type="GO" id="GO:0004725">
    <property type="term" value="F:protein tyrosine phosphatase activity"/>
    <property type="evidence" value="ECO:0007669"/>
    <property type="project" value="UniProtKB-EC"/>
</dbReference>
<dbReference type="SUPFAM" id="SSF89550">
    <property type="entry name" value="PHP domain-like"/>
    <property type="match status" value="1"/>
</dbReference>
<evidence type="ECO:0000313" key="6">
    <source>
        <dbReference type="EMBL" id="MBM7573472.1"/>
    </source>
</evidence>
<evidence type="ECO:0000256" key="5">
    <source>
        <dbReference type="PIRNR" id="PIRNR016557"/>
    </source>
</evidence>
<dbReference type="PIRSF" id="PIRSF016557">
    <property type="entry name" value="Caps_synth_CpsB"/>
    <property type="match status" value="1"/>
</dbReference>
<comment type="catalytic activity">
    <reaction evidence="4 5">
        <text>O-phospho-L-tyrosyl-[protein] + H2O = L-tyrosyl-[protein] + phosphate</text>
        <dbReference type="Rhea" id="RHEA:10684"/>
        <dbReference type="Rhea" id="RHEA-COMP:10136"/>
        <dbReference type="Rhea" id="RHEA-COMP:20101"/>
        <dbReference type="ChEBI" id="CHEBI:15377"/>
        <dbReference type="ChEBI" id="CHEBI:43474"/>
        <dbReference type="ChEBI" id="CHEBI:46858"/>
        <dbReference type="ChEBI" id="CHEBI:61978"/>
        <dbReference type="EC" id="3.1.3.48"/>
    </reaction>
</comment>
<comment type="similarity">
    <text evidence="1 5">Belongs to the metallo-dependent hydrolases superfamily. CpsB/CapC family.</text>
</comment>
<dbReference type="Pfam" id="PF19567">
    <property type="entry name" value="CpsB_CapC"/>
    <property type="match status" value="1"/>
</dbReference>
<dbReference type="PANTHER" id="PTHR39181:SF1">
    <property type="entry name" value="TYROSINE-PROTEIN PHOSPHATASE YWQE"/>
    <property type="match status" value="1"/>
</dbReference>
<evidence type="ECO:0000256" key="1">
    <source>
        <dbReference type="ARBA" id="ARBA00005750"/>
    </source>
</evidence>
<name>A0ABS2N5P4_9BACI</name>
<evidence type="ECO:0000313" key="7">
    <source>
        <dbReference type="Proteomes" id="UP001296943"/>
    </source>
</evidence>
<gene>
    <name evidence="6" type="ORF">JOC48_004036</name>
</gene>
<protein>
    <recommendedName>
        <fullName evidence="5">Tyrosine-protein phosphatase</fullName>
        <ecNumber evidence="5">3.1.3.48</ecNumber>
    </recommendedName>
</protein>
<evidence type="ECO:0000256" key="2">
    <source>
        <dbReference type="ARBA" id="ARBA00022801"/>
    </source>
</evidence>
<accession>A0ABS2N5P4</accession>
<dbReference type="EC" id="3.1.3.48" evidence="5"/>
<dbReference type="InterPro" id="IPR016667">
    <property type="entry name" value="Caps_polysacc_synth_CpsB/CapC"/>
</dbReference>
<evidence type="ECO:0000256" key="4">
    <source>
        <dbReference type="ARBA" id="ARBA00051722"/>
    </source>
</evidence>
<dbReference type="RefSeq" id="WP_204502115.1">
    <property type="nucleotide sequence ID" value="NZ_JAFBDR010000034.1"/>
</dbReference>
<dbReference type="Proteomes" id="UP001296943">
    <property type="component" value="Unassembled WGS sequence"/>
</dbReference>
<keyword evidence="7" id="KW-1185">Reference proteome</keyword>
<reference evidence="6 7" key="1">
    <citation type="submission" date="2021-01" db="EMBL/GenBank/DDBJ databases">
        <title>Genomic Encyclopedia of Type Strains, Phase IV (KMG-IV): sequencing the most valuable type-strain genomes for metagenomic binning, comparative biology and taxonomic classification.</title>
        <authorList>
            <person name="Goeker M."/>
        </authorList>
    </citation>
    <scope>NUCLEOTIDE SEQUENCE [LARGE SCALE GENOMIC DNA]</scope>
    <source>
        <strain evidence="6 7">DSM 23711</strain>
    </source>
</reference>
<sequence length="255" mass="29335">MIDIHCHILPGMDDGPEDYRSSLNMAKAAVDQGIHTIIATPHHRNGSFNNNKESILKKVSQLNEFLYAEQVPITILPGQETRIYGEMTEDILYGSILPLIDISEYVFVELPFGNVPRYTSELFFDLKLHGYTPIIVHPERNRDFLERPEKLYELVKNGALTQITASSLNGRWGKKVKVLSEQFIHANLVHFIASDAHNTTSRPFELSDAYEQIKRYYGNELLFYFMENCELLINGETIHQLEPNPVRKRKILGLF</sequence>
<comment type="caution">
    <text evidence="6">The sequence shown here is derived from an EMBL/GenBank/DDBJ whole genome shotgun (WGS) entry which is preliminary data.</text>
</comment>
<dbReference type="InterPro" id="IPR016195">
    <property type="entry name" value="Pol/histidinol_Pase-like"/>
</dbReference>
<dbReference type="Gene3D" id="3.20.20.140">
    <property type="entry name" value="Metal-dependent hydrolases"/>
    <property type="match status" value="1"/>
</dbReference>
<keyword evidence="2 5" id="KW-0378">Hydrolase</keyword>
<dbReference type="PANTHER" id="PTHR39181">
    <property type="entry name" value="TYROSINE-PROTEIN PHOSPHATASE YWQE"/>
    <property type="match status" value="1"/>
</dbReference>
<proteinExistence type="inferred from homology"/>
<keyword evidence="3 5" id="KW-0904">Protein phosphatase</keyword>
<evidence type="ECO:0000256" key="3">
    <source>
        <dbReference type="ARBA" id="ARBA00022912"/>
    </source>
</evidence>
<organism evidence="6 7">
    <name type="scientific">Aquibacillus albus</name>
    <dbReference type="NCBI Taxonomy" id="1168171"/>
    <lineage>
        <taxon>Bacteria</taxon>
        <taxon>Bacillati</taxon>
        <taxon>Bacillota</taxon>
        <taxon>Bacilli</taxon>
        <taxon>Bacillales</taxon>
        <taxon>Bacillaceae</taxon>
        <taxon>Aquibacillus</taxon>
    </lineage>
</organism>
<dbReference type="EMBL" id="JAFBDR010000034">
    <property type="protein sequence ID" value="MBM7573472.1"/>
    <property type="molecule type" value="Genomic_DNA"/>
</dbReference>